<dbReference type="Proteomes" id="UP000012046">
    <property type="component" value="Unassembled WGS sequence"/>
</dbReference>
<dbReference type="SUPFAM" id="SSF160059">
    <property type="entry name" value="PriA/YqbF domain"/>
    <property type="match status" value="1"/>
</dbReference>
<protein>
    <recommendedName>
        <fullName evidence="1">Mu-like prophage FluMu N-terminal domain-containing protein</fullName>
    </recommendedName>
</protein>
<reference evidence="2 3" key="1">
    <citation type="journal article" date="2012" name="J. Bacteriol.">
        <title>Genome Sequence of Extracellular-Protease-Producing Alishewanella jeotgali Isolated from Traditional Korean Fermented Seafood.</title>
        <authorList>
            <person name="Jung J."/>
            <person name="Chun J."/>
            <person name="Park W."/>
        </authorList>
    </citation>
    <scope>NUCLEOTIDE SEQUENCE [LARGE SCALE GENOMIC DNA]</scope>
    <source>
        <strain evidence="2 3">KCTC 22429</strain>
    </source>
</reference>
<dbReference type="RefSeq" id="WP_008951693.1">
    <property type="nucleotide sequence ID" value="NZ_AHTH01000050.1"/>
</dbReference>
<organism evidence="2 3">
    <name type="scientific">Alishewanella jeotgali KCTC 22429</name>
    <dbReference type="NCBI Taxonomy" id="1129374"/>
    <lineage>
        <taxon>Bacteria</taxon>
        <taxon>Pseudomonadati</taxon>
        <taxon>Pseudomonadota</taxon>
        <taxon>Gammaproteobacteria</taxon>
        <taxon>Alteromonadales</taxon>
        <taxon>Alteromonadaceae</taxon>
        <taxon>Alishewanella</taxon>
    </lineage>
</organism>
<proteinExistence type="predicted"/>
<name>H3ZIF2_9ALTE</name>
<feature type="domain" description="Mu-like prophage FluMu N-terminal" evidence="1">
    <location>
        <begin position="7"/>
        <end position="53"/>
    </location>
</feature>
<evidence type="ECO:0000313" key="2">
    <source>
        <dbReference type="EMBL" id="EHR39602.1"/>
    </source>
</evidence>
<evidence type="ECO:0000313" key="3">
    <source>
        <dbReference type="Proteomes" id="UP000012046"/>
    </source>
</evidence>
<gene>
    <name evidence="2" type="ORF">AJE_15814</name>
</gene>
<accession>H3ZIF2</accession>
<evidence type="ECO:0000259" key="1">
    <source>
        <dbReference type="Pfam" id="PF17891"/>
    </source>
</evidence>
<dbReference type="Gene3D" id="3.40.5.80">
    <property type="match status" value="1"/>
</dbReference>
<dbReference type="InterPro" id="IPR041227">
    <property type="entry name" value="FluMu_N"/>
</dbReference>
<keyword evidence="3" id="KW-1185">Reference proteome</keyword>
<dbReference type="AlphaFoldDB" id="H3ZIF2"/>
<sequence>MAKLLFIMCAAHTGYRRGGVRFTKGQNTIDAEKLSAEQLEQINNDPLLVVGEFADPSLLASLDKPAAKSLLPETNQGSDTQGGLGDGALSATVNQDKVLTLEQAIALLEPGNKDHFTNGGLPQLDALEKLVGRKVTGQERSDAWTAYQANLAGNTGAQQ</sequence>
<dbReference type="PATRIC" id="fig|1129374.4.peg.3136"/>
<dbReference type="STRING" id="1129374.AJE_15814"/>
<dbReference type="Pfam" id="PF17891">
    <property type="entry name" value="FluMu_N"/>
    <property type="match status" value="1"/>
</dbReference>
<comment type="caution">
    <text evidence="2">The sequence shown here is derived from an EMBL/GenBank/DDBJ whole genome shotgun (WGS) entry which is preliminary data.</text>
</comment>
<dbReference type="EMBL" id="AHTH01000050">
    <property type="protein sequence ID" value="EHR39602.1"/>
    <property type="molecule type" value="Genomic_DNA"/>
</dbReference>